<evidence type="ECO:0000313" key="2">
    <source>
        <dbReference type="EMBL" id="TFK21320.1"/>
    </source>
</evidence>
<evidence type="ECO:0000313" key="3">
    <source>
        <dbReference type="Proteomes" id="UP000307440"/>
    </source>
</evidence>
<gene>
    <name evidence="2" type="ORF">FA15DRAFT_672652</name>
</gene>
<dbReference type="EMBL" id="ML210271">
    <property type="protein sequence ID" value="TFK21320.1"/>
    <property type="molecule type" value="Genomic_DNA"/>
</dbReference>
<evidence type="ECO:0000256" key="1">
    <source>
        <dbReference type="SAM" id="MobiDB-lite"/>
    </source>
</evidence>
<protein>
    <submittedName>
        <fullName evidence="2">Uncharacterized protein</fullName>
    </submittedName>
</protein>
<reference evidence="2 3" key="1">
    <citation type="journal article" date="2019" name="Nat. Ecol. Evol.">
        <title>Megaphylogeny resolves global patterns of mushroom evolution.</title>
        <authorList>
            <person name="Varga T."/>
            <person name="Krizsan K."/>
            <person name="Foldi C."/>
            <person name="Dima B."/>
            <person name="Sanchez-Garcia M."/>
            <person name="Sanchez-Ramirez S."/>
            <person name="Szollosi G.J."/>
            <person name="Szarkandi J.G."/>
            <person name="Papp V."/>
            <person name="Albert L."/>
            <person name="Andreopoulos W."/>
            <person name="Angelini C."/>
            <person name="Antonin V."/>
            <person name="Barry K.W."/>
            <person name="Bougher N.L."/>
            <person name="Buchanan P."/>
            <person name="Buyck B."/>
            <person name="Bense V."/>
            <person name="Catcheside P."/>
            <person name="Chovatia M."/>
            <person name="Cooper J."/>
            <person name="Damon W."/>
            <person name="Desjardin D."/>
            <person name="Finy P."/>
            <person name="Geml J."/>
            <person name="Haridas S."/>
            <person name="Hughes K."/>
            <person name="Justo A."/>
            <person name="Karasinski D."/>
            <person name="Kautmanova I."/>
            <person name="Kiss B."/>
            <person name="Kocsube S."/>
            <person name="Kotiranta H."/>
            <person name="LaButti K.M."/>
            <person name="Lechner B.E."/>
            <person name="Liimatainen K."/>
            <person name="Lipzen A."/>
            <person name="Lukacs Z."/>
            <person name="Mihaltcheva S."/>
            <person name="Morgado L.N."/>
            <person name="Niskanen T."/>
            <person name="Noordeloos M.E."/>
            <person name="Ohm R.A."/>
            <person name="Ortiz-Santana B."/>
            <person name="Ovrebo C."/>
            <person name="Racz N."/>
            <person name="Riley R."/>
            <person name="Savchenko A."/>
            <person name="Shiryaev A."/>
            <person name="Soop K."/>
            <person name="Spirin V."/>
            <person name="Szebenyi C."/>
            <person name="Tomsovsky M."/>
            <person name="Tulloss R.E."/>
            <person name="Uehling J."/>
            <person name="Grigoriev I.V."/>
            <person name="Vagvolgyi C."/>
            <person name="Papp T."/>
            <person name="Martin F.M."/>
            <person name="Miettinen O."/>
            <person name="Hibbett D.S."/>
            <person name="Nagy L.G."/>
        </authorList>
    </citation>
    <scope>NUCLEOTIDE SEQUENCE [LARGE SCALE GENOMIC DNA]</scope>
    <source>
        <strain evidence="2 3">CBS 121175</strain>
    </source>
</reference>
<organism evidence="2 3">
    <name type="scientific">Coprinopsis marcescibilis</name>
    <name type="common">Agaric fungus</name>
    <name type="synonym">Psathyrella marcescibilis</name>
    <dbReference type="NCBI Taxonomy" id="230819"/>
    <lineage>
        <taxon>Eukaryota</taxon>
        <taxon>Fungi</taxon>
        <taxon>Dikarya</taxon>
        <taxon>Basidiomycota</taxon>
        <taxon>Agaricomycotina</taxon>
        <taxon>Agaricomycetes</taxon>
        <taxon>Agaricomycetidae</taxon>
        <taxon>Agaricales</taxon>
        <taxon>Agaricineae</taxon>
        <taxon>Psathyrellaceae</taxon>
        <taxon>Coprinopsis</taxon>
    </lineage>
</organism>
<accession>A0A5C3KLX3</accession>
<dbReference type="AlphaFoldDB" id="A0A5C3KLX3"/>
<feature type="region of interest" description="Disordered" evidence="1">
    <location>
        <begin position="69"/>
        <end position="117"/>
    </location>
</feature>
<sequence>MLAISLAKARIFSLVAFYILILMATMGLAYQDPKFSAEDIERIQASLRESYDLLVLWQDDFVPWTPFKEAPERSHRRSRPPTFHSNHRSQRESEELAEAQVHLQHVGRPPRATGSDSLRRVAAREILNNIIARRLGVNPDIED</sequence>
<proteinExistence type="predicted"/>
<name>A0A5C3KLX3_COPMA</name>
<keyword evidence="3" id="KW-1185">Reference proteome</keyword>
<dbReference type="Proteomes" id="UP000307440">
    <property type="component" value="Unassembled WGS sequence"/>
</dbReference>